<dbReference type="EC" id="3.4.13.18" evidence="10"/>
<evidence type="ECO:0000313" key="20">
    <source>
        <dbReference type="Proteomes" id="UP000070174"/>
    </source>
</evidence>
<evidence type="ECO:0000256" key="4">
    <source>
        <dbReference type="ARBA" id="ARBA00022723"/>
    </source>
</evidence>
<sequence>MKKYKSINDLREIQVFNNFLKLTEIPRPSFKEKKVSNYLKNWAEKLNLNVKQDDKFNLLILKDGQNGGENKEALILQAHLDMVCQKKDGFDFDFDNDPIPVQIDGDELNTGGKTTLGADNGIGVAVIMSILEDKEMSHPPITAIFTTVEEDDFSGVNNLSKDWIIGNRAINIDNSKDDEIIAGSNGGAGVTFSLKINRQNRKFKNIFKIKVSGFLGGHSGEDIEKGRGNAIITLSRLLEKLEHSVEILDINGGTFRLAIPRECYAIISTDLDKNEIDNILGDFEKELHYEYNSFSDTICVKSEDSNSEQEAIKSEDFNKIINIIKLYPNGIFEVDPKNHVVISSNNLGEIKIEDDCVKFINEIRAMERSQVEYTYNKISTIAGIYDGNVEIYAEYPGWRFNPNSKLRNIYKEIFEKELNKKLEIKVSPAGLEAGYLINKNPSLDIISVGPNHTGLHSPSESANIPSVINFYETFKVFLREIA</sequence>
<comment type="catalytic activity">
    <reaction evidence="9">
        <text>Hydrolysis of dipeptides, preferentially hydrophobic dipeptides including prolyl amino acids.</text>
        <dbReference type="EC" id="3.4.13.18"/>
    </reaction>
</comment>
<evidence type="ECO:0000256" key="12">
    <source>
        <dbReference type="ARBA" id="ARBA00061423"/>
    </source>
</evidence>
<evidence type="ECO:0000313" key="19">
    <source>
        <dbReference type="EMBL" id="KXA31737.1"/>
    </source>
</evidence>
<dbReference type="FunFam" id="3.40.630.10:FF:000015">
    <property type="entry name" value="Aminoacyl-histidine dipeptidase PepD"/>
    <property type="match status" value="1"/>
</dbReference>
<dbReference type="AlphaFoldDB" id="A0A133PSE7"/>
<evidence type="ECO:0000256" key="16">
    <source>
        <dbReference type="ARBA" id="ARBA00077688"/>
    </source>
</evidence>
<evidence type="ECO:0000256" key="9">
    <source>
        <dbReference type="ARBA" id="ARBA00036421"/>
    </source>
</evidence>
<evidence type="ECO:0000256" key="2">
    <source>
        <dbReference type="ARBA" id="ARBA00001947"/>
    </source>
</evidence>
<protein>
    <recommendedName>
        <fullName evidence="13">Cytosol non-specific dipeptidase</fullName>
        <ecNumber evidence="10">3.4.13.18</ecNumber>
    </recommendedName>
    <alternativeName>
        <fullName evidence="16">Aminoacyl-histidine dipeptidase</fullName>
    </alternativeName>
    <alternativeName>
        <fullName evidence="15">Beta-alanyl-histidine dipeptidase</fullName>
    </alternativeName>
    <alternativeName>
        <fullName evidence="14">Carnosinase</fullName>
    </alternativeName>
    <alternativeName>
        <fullName evidence="11">Peptidase D</fullName>
    </alternativeName>
    <alternativeName>
        <fullName evidence="17">Xaa-His dipeptidase</fullName>
    </alternativeName>
</protein>
<keyword evidence="3" id="KW-0645">Protease</keyword>
<evidence type="ECO:0000259" key="18">
    <source>
        <dbReference type="Pfam" id="PF07687"/>
    </source>
</evidence>
<feature type="domain" description="Peptidase M20 dimerisation" evidence="18">
    <location>
        <begin position="211"/>
        <end position="289"/>
    </location>
</feature>
<comment type="caution">
    <text evidence="19">The sequence shown here is derived from an EMBL/GenBank/DDBJ whole genome shotgun (WGS) entry which is preliminary data.</text>
</comment>
<evidence type="ECO:0000256" key="11">
    <source>
        <dbReference type="ARBA" id="ARBA00044252"/>
    </source>
</evidence>
<dbReference type="InterPro" id="IPR011650">
    <property type="entry name" value="Peptidase_M20_dimer"/>
</dbReference>
<dbReference type="GO" id="GO:0070573">
    <property type="term" value="F:metallodipeptidase activity"/>
    <property type="evidence" value="ECO:0007669"/>
    <property type="project" value="TreeGrafter"/>
</dbReference>
<evidence type="ECO:0000256" key="15">
    <source>
        <dbReference type="ARBA" id="ARBA00076004"/>
    </source>
</evidence>
<keyword evidence="6" id="KW-0862">Zinc</keyword>
<keyword evidence="7" id="KW-0482">Metalloprotease</keyword>
<keyword evidence="5" id="KW-0378">Hydrolase</keyword>
<dbReference type="PATRIC" id="fig|54005.3.peg.262"/>
<dbReference type="InterPro" id="IPR001160">
    <property type="entry name" value="Peptidase_M20C"/>
</dbReference>
<keyword evidence="8" id="KW-0170">Cobalt</keyword>
<dbReference type="Proteomes" id="UP000070174">
    <property type="component" value="Unassembled WGS sequence"/>
</dbReference>
<keyword evidence="4" id="KW-0479">Metal-binding</keyword>
<dbReference type="GO" id="GO:0005829">
    <property type="term" value="C:cytosol"/>
    <property type="evidence" value="ECO:0007669"/>
    <property type="project" value="TreeGrafter"/>
</dbReference>
<evidence type="ECO:0000256" key="13">
    <source>
        <dbReference type="ARBA" id="ARBA00071271"/>
    </source>
</evidence>
<dbReference type="FunFam" id="3.40.630.10:FF:000018">
    <property type="entry name" value="Aminoacyl-histidine dipeptidase PepD"/>
    <property type="match status" value="1"/>
</dbReference>
<dbReference type="Pfam" id="PF07687">
    <property type="entry name" value="M20_dimer"/>
    <property type="match status" value="1"/>
</dbReference>
<evidence type="ECO:0000256" key="5">
    <source>
        <dbReference type="ARBA" id="ARBA00022801"/>
    </source>
</evidence>
<dbReference type="PANTHER" id="PTHR43501:SF1">
    <property type="entry name" value="CYTOSOL NON-SPECIFIC DIPEPTIDASE"/>
    <property type="match status" value="1"/>
</dbReference>
<accession>A0A133PSE7</accession>
<organism evidence="19">
    <name type="scientific">Peptoniphilus harei</name>
    <dbReference type="NCBI Taxonomy" id="54005"/>
    <lineage>
        <taxon>Bacteria</taxon>
        <taxon>Bacillati</taxon>
        <taxon>Bacillota</taxon>
        <taxon>Tissierellia</taxon>
        <taxon>Tissierellales</taxon>
        <taxon>Peptoniphilaceae</taxon>
        <taxon>Peptoniphilus</taxon>
    </lineage>
</organism>
<comment type="cofactor">
    <cofactor evidence="2">
        <name>Zn(2+)</name>
        <dbReference type="ChEBI" id="CHEBI:29105"/>
    </cofactor>
</comment>
<evidence type="ECO:0000256" key="14">
    <source>
        <dbReference type="ARBA" id="ARBA00075285"/>
    </source>
</evidence>
<dbReference type="GO" id="GO:0006508">
    <property type="term" value="P:proteolysis"/>
    <property type="evidence" value="ECO:0007669"/>
    <property type="project" value="UniProtKB-KW"/>
</dbReference>
<evidence type="ECO:0000256" key="10">
    <source>
        <dbReference type="ARBA" id="ARBA00038976"/>
    </source>
</evidence>
<dbReference type="GO" id="GO:0046872">
    <property type="term" value="F:metal ion binding"/>
    <property type="evidence" value="ECO:0007669"/>
    <property type="project" value="UniProtKB-KW"/>
</dbReference>
<dbReference type="Gene3D" id="3.40.630.10">
    <property type="entry name" value="Zn peptidases"/>
    <property type="match status" value="2"/>
</dbReference>
<reference evidence="19 20" key="1">
    <citation type="submission" date="2016-01" db="EMBL/GenBank/DDBJ databases">
        <authorList>
            <person name="Oliw E.H."/>
        </authorList>
    </citation>
    <scope>NUCLEOTIDE SEQUENCE [LARGE SCALE GENOMIC DNA]</scope>
    <source>
        <strain evidence="19 20">CMW7756A</strain>
    </source>
</reference>
<dbReference type="Pfam" id="PF01546">
    <property type="entry name" value="Peptidase_M20"/>
    <property type="match status" value="1"/>
</dbReference>
<dbReference type="PANTHER" id="PTHR43501">
    <property type="entry name" value="CYTOSOL NON-SPECIFIC DIPEPTIDASE"/>
    <property type="match status" value="1"/>
</dbReference>
<comment type="similarity">
    <text evidence="12">Belongs to the peptidase M20C family.</text>
</comment>
<evidence type="ECO:0000256" key="3">
    <source>
        <dbReference type="ARBA" id="ARBA00022670"/>
    </source>
</evidence>
<dbReference type="NCBIfam" id="TIGR01893">
    <property type="entry name" value="aa-his-dipept"/>
    <property type="match status" value="1"/>
</dbReference>
<dbReference type="RefSeq" id="WP_060799601.1">
    <property type="nucleotide sequence ID" value="NZ_KQ957086.1"/>
</dbReference>
<dbReference type="PIRSF" id="PIRSF016599">
    <property type="entry name" value="Xaa-His_dipept"/>
    <property type="match status" value="1"/>
</dbReference>
<evidence type="ECO:0000256" key="17">
    <source>
        <dbReference type="ARBA" id="ARBA00078074"/>
    </source>
</evidence>
<evidence type="ECO:0000256" key="7">
    <source>
        <dbReference type="ARBA" id="ARBA00023049"/>
    </source>
</evidence>
<comment type="cofactor">
    <cofactor evidence="1">
        <name>Co(2+)</name>
        <dbReference type="ChEBI" id="CHEBI:48828"/>
    </cofactor>
</comment>
<dbReference type="PRINTS" id="PR00934">
    <property type="entry name" value="XHISDIPTASE"/>
</dbReference>
<evidence type="ECO:0000256" key="8">
    <source>
        <dbReference type="ARBA" id="ARBA00023285"/>
    </source>
</evidence>
<dbReference type="EMBL" id="LRQE01000004">
    <property type="protein sequence ID" value="KXA31737.1"/>
    <property type="molecule type" value="Genomic_DNA"/>
</dbReference>
<name>A0A133PSE7_9FIRM</name>
<evidence type="ECO:0000256" key="1">
    <source>
        <dbReference type="ARBA" id="ARBA00001941"/>
    </source>
</evidence>
<dbReference type="SUPFAM" id="SSF53187">
    <property type="entry name" value="Zn-dependent exopeptidases"/>
    <property type="match status" value="1"/>
</dbReference>
<gene>
    <name evidence="19" type="ORF">HMPREF3229_00266</name>
</gene>
<dbReference type="InterPro" id="IPR002933">
    <property type="entry name" value="Peptidase_M20"/>
</dbReference>
<proteinExistence type="inferred from homology"/>
<evidence type="ECO:0000256" key="6">
    <source>
        <dbReference type="ARBA" id="ARBA00022833"/>
    </source>
</evidence>